<evidence type="ECO:0000256" key="3">
    <source>
        <dbReference type="ARBA" id="ARBA00004910"/>
    </source>
</evidence>
<evidence type="ECO:0000256" key="4">
    <source>
        <dbReference type="ARBA" id="ARBA00005259"/>
    </source>
</evidence>
<dbReference type="SUPFAM" id="SSF53927">
    <property type="entry name" value="Cytidine deaminase-like"/>
    <property type="match status" value="1"/>
</dbReference>
<evidence type="ECO:0000256" key="9">
    <source>
        <dbReference type="ARBA" id="ARBA00022857"/>
    </source>
</evidence>
<evidence type="ECO:0000256" key="1">
    <source>
        <dbReference type="ARBA" id="ARBA00002151"/>
    </source>
</evidence>
<proteinExistence type="inferred from homology"/>
<dbReference type="InterPro" id="IPR002125">
    <property type="entry name" value="CMP_dCMP_dom"/>
</dbReference>
<comment type="cofactor">
    <cofactor evidence="12">
        <name>Zn(2+)</name>
        <dbReference type="ChEBI" id="CHEBI:29105"/>
    </cofactor>
    <text evidence="12">Binds 1 zinc ion.</text>
</comment>
<evidence type="ECO:0000256" key="2">
    <source>
        <dbReference type="ARBA" id="ARBA00004882"/>
    </source>
</evidence>
<dbReference type="SUPFAM" id="SSF53597">
    <property type="entry name" value="Dihydrofolate reductase-like"/>
    <property type="match status" value="1"/>
</dbReference>
<dbReference type="PANTHER" id="PTHR38011">
    <property type="entry name" value="DIHYDROFOLATE REDUCTASE FAMILY PROTEIN (AFU_ORTHOLOGUE AFUA_8G06820)"/>
    <property type="match status" value="1"/>
</dbReference>
<dbReference type="PROSITE" id="PS51747">
    <property type="entry name" value="CYT_DCMP_DEAMINASES_2"/>
    <property type="match status" value="1"/>
</dbReference>
<dbReference type="Pfam" id="PF00383">
    <property type="entry name" value="dCMP_cyt_deam_1"/>
    <property type="match status" value="1"/>
</dbReference>
<keyword evidence="12 14" id="KW-0378">Hydrolase</keyword>
<gene>
    <name evidence="14" type="primary">ribD</name>
    <name evidence="14" type="ORF">V6575_08845</name>
</gene>
<dbReference type="PROSITE" id="PS00903">
    <property type="entry name" value="CYT_DCMP_DEAMINASES_1"/>
    <property type="match status" value="1"/>
</dbReference>
<comment type="function">
    <text evidence="1 12">Converts 2,5-diamino-6-(ribosylamino)-4(3h)-pyrimidinone 5'-phosphate into 5-amino-6-(ribosylamino)-2,4(1h,3h)-pyrimidinedione 5'-phosphate.</text>
</comment>
<dbReference type="Gene3D" id="3.40.430.10">
    <property type="entry name" value="Dihydrofolate Reductase, subunit A"/>
    <property type="match status" value="1"/>
</dbReference>
<comment type="catalytic activity">
    <reaction evidence="12">
        <text>2,5-diamino-6-hydroxy-4-(5-phosphoribosylamino)-pyrimidine + H2O + H(+) = 5-amino-6-(5-phospho-D-ribosylamino)uracil + NH4(+)</text>
        <dbReference type="Rhea" id="RHEA:21868"/>
        <dbReference type="ChEBI" id="CHEBI:15377"/>
        <dbReference type="ChEBI" id="CHEBI:15378"/>
        <dbReference type="ChEBI" id="CHEBI:28938"/>
        <dbReference type="ChEBI" id="CHEBI:58453"/>
        <dbReference type="ChEBI" id="CHEBI:58614"/>
        <dbReference type="EC" id="3.5.4.26"/>
    </reaction>
</comment>
<keyword evidence="11" id="KW-0511">Multifunctional enzyme</keyword>
<comment type="similarity">
    <text evidence="5 12">In the C-terminal section; belongs to the HTP reductase family.</text>
</comment>
<organism evidence="14 15">
    <name type="scientific">Roseibium algae</name>
    <dbReference type="NCBI Taxonomy" id="3123038"/>
    <lineage>
        <taxon>Bacteria</taxon>
        <taxon>Pseudomonadati</taxon>
        <taxon>Pseudomonadota</taxon>
        <taxon>Alphaproteobacteria</taxon>
        <taxon>Hyphomicrobiales</taxon>
        <taxon>Stappiaceae</taxon>
        <taxon>Roseibium</taxon>
    </lineage>
</organism>
<name>A0ABU8TJ76_9HYPH</name>
<comment type="caution">
    <text evidence="14">The sequence shown here is derived from an EMBL/GenBank/DDBJ whole genome shotgun (WGS) entry which is preliminary data.</text>
</comment>
<dbReference type="EMBL" id="JBAKIA010000004">
    <property type="protein sequence ID" value="MEJ8474197.1"/>
    <property type="molecule type" value="Genomic_DNA"/>
</dbReference>
<dbReference type="EC" id="1.1.1.193" evidence="12"/>
<evidence type="ECO:0000259" key="13">
    <source>
        <dbReference type="PROSITE" id="PS51747"/>
    </source>
</evidence>
<evidence type="ECO:0000256" key="6">
    <source>
        <dbReference type="ARBA" id="ARBA00022619"/>
    </source>
</evidence>
<dbReference type="CDD" id="cd01284">
    <property type="entry name" value="Riboflavin_deaminase-reductase"/>
    <property type="match status" value="1"/>
</dbReference>
<dbReference type="Gene3D" id="3.40.140.10">
    <property type="entry name" value="Cytidine Deaminase, domain 2"/>
    <property type="match status" value="1"/>
</dbReference>
<dbReference type="PIRSF" id="PIRSF006769">
    <property type="entry name" value="RibD"/>
    <property type="match status" value="1"/>
</dbReference>
<dbReference type="InterPro" id="IPR004794">
    <property type="entry name" value="Eubact_RibD"/>
</dbReference>
<dbReference type="EC" id="3.5.4.26" evidence="12"/>
<keyword evidence="10 12" id="KW-0560">Oxidoreductase</keyword>
<dbReference type="GO" id="GO:0008835">
    <property type="term" value="F:diaminohydroxyphosphoribosylaminopyrimidine deaminase activity"/>
    <property type="evidence" value="ECO:0007669"/>
    <property type="project" value="UniProtKB-EC"/>
</dbReference>
<evidence type="ECO:0000256" key="12">
    <source>
        <dbReference type="PIRNR" id="PIRNR006769"/>
    </source>
</evidence>
<evidence type="ECO:0000313" key="14">
    <source>
        <dbReference type="EMBL" id="MEJ8474197.1"/>
    </source>
</evidence>
<dbReference type="GO" id="GO:0008703">
    <property type="term" value="F:5-amino-6-(5-phosphoribosylamino)uracil reductase activity"/>
    <property type="evidence" value="ECO:0007669"/>
    <property type="project" value="UniProtKB-EC"/>
</dbReference>
<evidence type="ECO:0000256" key="5">
    <source>
        <dbReference type="ARBA" id="ARBA00007417"/>
    </source>
</evidence>
<keyword evidence="15" id="KW-1185">Reference proteome</keyword>
<comment type="pathway">
    <text evidence="3 12">Cofactor biosynthesis; riboflavin biosynthesis; 5-amino-6-(D-ribitylamino)uracil from GTP: step 3/4.</text>
</comment>
<dbReference type="InterPro" id="IPR024072">
    <property type="entry name" value="DHFR-like_dom_sf"/>
</dbReference>
<dbReference type="InterPro" id="IPR016193">
    <property type="entry name" value="Cytidine_deaminase-like"/>
</dbReference>
<evidence type="ECO:0000256" key="11">
    <source>
        <dbReference type="ARBA" id="ARBA00023268"/>
    </source>
</evidence>
<comment type="similarity">
    <text evidence="4 12">In the N-terminal section; belongs to the cytidine and deoxycytidylate deaminase family.</text>
</comment>
<sequence>MTSGAITSSSGNDSRFMLAAVCIAERGLGRVWPNPSVGALVVSKDADGRDVLVGQGVTSPPGGAHAEINALRQAGDLAKGATCYVTLEPCSHFGRTPPCSNALINAGIAKVVIGMRDPNPRVAGRGIRMLEDAGIEVIVGVEGKACQNLHHGFTLRILEQRPHVFLKLAVSRDGFIGRSGAGQVKISGALSMRHVHGFRASHDAILVGIGTALADDPQLTCRLPGMADRSPVRVVLDAAAKLPLTSKLVQTAAEWPVWLLAGNDADPDRIKALAGAGVLIIRVPLEKGRIAPAVTLRALGSRGITRLMVEGGSRIASAFVAADCVDDLCVVTGAMEVGEGGIPPLHGVRLEEVLNNPRYERVESGYMGDDAFVYLRKRA</sequence>
<evidence type="ECO:0000313" key="15">
    <source>
        <dbReference type="Proteomes" id="UP001385499"/>
    </source>
</evidence>
<dbReference type="RefSeq" id="WP_340273906.1">
    <property type="nucleotide sequence ID" value="NZ_JBAKIA010000004.1"/>
</dbReference>
<feature type="domain" description="CMP/dCMP-type deaminase" evidence="13">
    <location>
        <begin position="11"/>
        <end position="138"/>
    </location>
</feature>
<evidence type="ECO:0000256" key="7">
    <source>
        <dbReference type="ARBA" id="ARBA00022723"/>
    </source>
</evidence>
<dbReference type="PANTHER" id="PTHR38011:SF7">
    <property type="entry name" value="2,5-DIAMINO-6-RIBOSYLAMINO-4(3H)-PYRIMIDINONE 5'-PHOSPHATE REDUCTASE"/>
    <property type="match status" value="1"/>
</dbReference>
<dbReference type="InterPro" id="IPR016192">
    <property type="entry name" value="APOBEC/CMP_deaminase_Zn-bd"/>
</dbReference>
<protein>
    <recommendedName>
        <fullName evidence="12">Riboflavin biosynthesis protein RibD</fullName>
    </recommendedName>
    <domain>
        <recommendedName>
            <fullName evidence="12">Diaminohydroxyphosphoribosylaminopyrimidine deaminase</fullName>
            <shortName evidence="12">DRAP deaminase</shortName>
            <ecNumber evidence="12">3.5.4.26</ecNumber>
        </recommendedName>
        <alternativeName>
            <fullName evidence="12">Riboflavin-specific deaminase</fullName>
        </alternativeName>
    </domain>
    <domain>
        <recommendedName>
            <fullName evidence="12">5-amino-6-(5-phosphoribosylamino)uracil reductase</fullName>
            <ecNumber evidence="12">1.1.1.193</ecNumber>
        </recommendedName>
        <alternativeName>
            <fullName evidence="12">HTP reductase</fullName>
        </alternativeName>
    </domain>
</protein>
<keyword evidence="6 12" id="KW-0686">Riboflavin biosynthesis</keyword>
<evidence type="ECO:0000256" key="8">
    <source>
        <dbReference type="ARBA" id="ARBA00022833"/>
    </source>
</evidence>
<dbReference type="NCBIfam" id="TIGR00326">
    <property type="entry name" value="eubact_ribD"/>
    <property type="match status" value="1"/>
</dbReference>
<dbReference type="InterPro" id="IPR002734">
    <property type="entry name" value="RibDG_C"/>
</dbReference>
<accession>A0ABU8TJ76</accession>
<keyword evidence="7 12" id="KW-0479">Metal-binding</keyword>
<dbReference type="Proteomes" id="UP001385499">
    <property type="component" value="Unassembled WGS sequence"/>
</dbReference>
<evidence type="ECO:0000256" key="10">
    <source>
        <dbReference type="ARBA" id="ARBA00023002"/>
    </source>
</evidence>
<comment type="pathway">
    <text evidence="2 12">Cofactor biosynthesis; riboflavin biosynthesis; 5-amino-6-(D-ribitylamino)uracil from GTP: step 2/4.</text>
</comment>
<reference evidence="14 15" key="1">
    <citation type="submission" date="2024-02" db="EMBL/GenBank/DDBJ databases">
        <title>Roseibium algae sp. nov., isolated from marine alga (Grateloupia sp.), showing potential in myo-inositol conversion.</title>
        <authorList>
            <person name="Wang Y."/>
        </authorList>
    </citation>
    <scope>NUCLEOTIDE SEQUENCE [LARGE SCALE GENOMIC DNA]</scope>
    <source>
        <strain evidence="14 15">H3510</strain>
    </source>
</reference>
<keyword evidence="8 12" id="KW-0862">Zinc</keyword>
<dbReference type="Pfam" id="PF01872">
    <property type="entry name" value="RibD_C"/>
    <property type="match status" value="1"/>
</dbReference>
<comment type="catalytic activity">
    <reaction evidence="12">
        <text>5-amino-6-(5-phospho-D-ribitylamino)uracil + NADP(+) = 5-amino-6-(5-phospho-D-ribosylamino)uracil + NADPH + H(+)</text>
        <dbReference type="Rhea" id="RHEA:17845"/>
        <dbReference type="ChEBI" id="CHEBI:15378"/>
        <dbReference type="ChEBI" id="CHEBI:57783"/>
        <dbReference type="ChEBI" id="CHEBI:58349"/>
        <dbReference type="ChEBI" id="CHEBI:58421"/>
        <dbReference type="ChEBI" id="CHEBI:58453"/>
        <dbReference type="EC" id="1.1.1.193"/>
    </reaction>
</comment>
<keyword evidence="9 12" id="KW-0521">NADP</keyword>
<dbReference type="InterPro" id="IPR050765">
    <property type="entry name" value="Riboflavin_Biosynth_HTPR"/>
</dbReference>